<dbReference type="EMBL" id="LR215050">
    <property type="protein sequence ID" value="VEU82137.1"/>
    <property type="molecule type" value="Genomic_DNA"/>
</dbReference>
<organism evidence="1 2">
    <name type="scientific">Acholeplasma hippikon</name>
    <dbReference type="NCBI Taxonomy" id="264636"/>
    <lineage>
        <taxon>Bacteria</taxon>
        <taxon>Bacillati</taxon>
        <taxon>Mycoplasmatota</taxon>
        <taxon>Mollicutes</taxon>
        <taxon>Acholeplasmatales</taxon>
        <taxon>Acholeplasmataceae</taxon>
        <taxon>Acholeplasma</taxon>
    </lineage>
</organism>
<name>A0A449BIH0_9MOLU</name>
<dbReference type="AlphaFoldDB" id="A0A449BIH0"/>
<dbReference type="KEGG" id="ahk:NCTC10172_00144"/>
<accession>A0A449BIH0</accession>
<reference evidence="1 2" key="1">
    <citation type="submission" date="2019-01" db="EMBL/GenBank/DDBJ databases">
        <authorList>
            <consortium name="Pathogen Informatics"/>
        </authorList>
    </citation>
    <scope>NUCLEOTIDE SEQUENCE [LARGE SCALE GENOMIC DNA]</scope>
    <source>
        <strain evidence="1 2">NCTC10172</strain>
    </source>
</reference>
<protein>
    <submittedName>
        <fullName evidence="1">Uncharacterized protein</fullName>
    </submittedName>
</protein>
<evidence type="ECO:0000313" key="1">
    <source>
        <dbReference type="EMBL" id="VEU82137.1"/>
    </source>
</evidence>
<evidence type="ECO:0000313" key="2">
    <source>
        <dbReference type="Proteomes" id="UP000290909"/>
    </source>
</evidence>
<proteinExistence type="predicted"/>
<keyword evidence="2" id="KW-1185">Reference proteome</keyword>
<gene>
    <name evidence="1" type="ORF">NCTC10172_00144</name>
</gene>
<dbReference type="Proteomes" id="UP000290909">
    <property type="component" value="Chromosome"/>
</dbReference>
<dbReference type="RefSeq" id="WP_035369000.1">
    <property type="nucleotide sequence ID" value="NZ_LR215050.1"/>
</dbReference>
<sequence>MNDFINILKMFIDSKETIALYLNPDDPNMFVVGEVLNVSEEYFLIKMTDPYGRHDGYLLNNIEDITKIETDSIYLNKLLQISDQLSMNIIFSDKEDILHQVLTYLYEHEVLATFSFLSSEHKVIGYIQSIQDGLIFVKQINNDGKVDGKVIFQLDYLSWLTWDTDDETRLSKLENIN</sequence>